<proteinExistence type="predicted"/>
<dbReference type="InterPro" id="IPR005777">
    <property type="entry name" value="MadA"/>
</dbReference>
<dbReference type="GO" id="GO:0016740">
    <property type="term" value="F:transferase activity"/>
    <property type="evidence" value="ECO:0007669"/>
    <property type="project" value="InterPro"/>
</dbReference>
<dbReference type="AlphaFoldDB" id="A0A2N3PZC4"/>
<dbReference type="Gene3D" id="3.40.1080.10">
    <property type="entry name" value="Glutaconate Coenzyme A-transferase"/>
    <property type="match status" value="1"/>
</dbReference>
<name>A0A2N3PZC4_9PROT</name>
<protein>
    <submittedName>
        <fullName evidence="1">Malonate decarboxylase subunit alpha</fullName>
    </submittedName>
</protein>
<dbReference type="Proteomes" id="UP000233293">
    <property type="component" value="Unassembled WGS sequence"/>
</dbReference>
<comment type="caution">
    <text evidence="1">The sequence shown here is derived from an EMBL/GenBank/DDBJ whole genome shotgun (WGS) entry which is preliminary data.</text>
</comment>
<dbReference type="RefSeq" id="WP_101249279.1">
    <property type="nucleotide sequence ID" value="NZ_PIUM01000003.1"/>
</dbReference>
<dbReference type="Pfam" id="PF16957">
    <property type="entry name" value="Mal_decarbox_Al"/>
    <property type="match status" value="1"/>
</dbReference>
<dbReference type="NCBIfam" id="TIGR01110">
    <property type="entry name" value="mdcA"/>
    <property type="match status" value="1"/>
</dbReference>
<dbReference type="EMBL" id="PIUM01000003">
    <property type="protein sequence ID" value="PKU25735.1"/>
    <property type="molecule type" value="Genomic_DNA"/>
</dbReference>
<accession>A0A2N3PZC4</accession>
<dbReference type="OrthoDB" id="5481335at2"/>
<evidence type="ECO:0000313" key="2">
    <source>
        <dbReference type="Proteomes" id="UP000233293"/>
    </source>
</evidence>
<sequence length="553" mass="60516">MVQSLDTGTAPRSWNKRGQDKARRLAAVAPWLSGKVLPSSRIVEALEVLVHSGDRVALEGNNQKQADFLSRSLAEVDARKIHDLHLLISSISRREHLTLFEKGIARKVDFAFAGPQSLRVAQLLEDRKLEIGAIYTYVELYARMFVDLTPNIALVCAEKADAQGNLYTGPNTEDTPTIVEATAFRQGIVIAQVNELTDELPRVDIPGSWIDLVVVADRPFAIEPLFTRDPRIINELQILMGMMVIRGIYERHGVTSLNHGIGFDTAAIELLLPTYGASLGLKGKICRNWTLNPHPTLIPAIESGWVESVHCFGSEVGMEDYIRARPDVFFTGHDGSLRSNRVLCQLAGQYGVDLFIGSTLQMDPDGNSSTVTMGRLAGFGGAPNMGHDPKGRRHSTPAWLSLITADSEVVRGRKLVVQLAETYQKGGEPVIVESLDAVQVGKNANMPVAPVMIYGDDVSHVVTEEGIAYLFKADGIEERRAAIAAVAGATPVGLKANPRKTEDLRQRGIVAYPEDMGVRRGDAKRSLLAARSIEELSAWSGGLYQPPARFRTW</sequence>
<organism evidence="1 2">
    <name type="scientific">Telmatospirillum siberiense</name>
    <dbReference type="NCBI Taxonomy" id="382514"/>
    <lineage>
        <taxon>Bacteria</taxon>
        <taxon>Pseudomonadati</taxon>
        <taxon>Pseudomonadota</taxon>
        <taxon>Alphaproteobacteria</taxon>
        <taxon>Rhodospirillales</taxon>
        <taxon>Rhodospirillaceae</taxon>
        <taxon>Telmatospirillum</taxon>
    </lineage>
</organism>
<keyword evidence="2" id="KW-1185">Reference proteome</keyword>
<gene>
    <name evidence="1" type="primary">mdcA</name>
    <name evidence="1" type="ORF">CWS72_03985</name>
</gene>
<evidence type="ECO:0000313" key="1">
    <source>
        <dbReference type="EMBL" id="PKU25735.1"/>
    </source>
</evidence>
<dbReference type="SUPFAM" id="SSF100950">
    <property type="entry name" value="NagB/RpiA/CoA transferase-like"/>
    <property type="match status" value="2"/>
</dbReference>
<reference evidence="2" key="1">
    <citation type="submission" date="2017-12" db="EMBL/GenBank/DDBJ databases">
        <title>Draft genome sequence of Telmatospirillum siberiense 26-4b1T, an acidotolerant peatland alphaproteobacterium potentially involved in sulfur cycling.</title>
        <authorList>
            <person name="Hausmann B."/>
            <person name="Pjevac P."/>
            <person name="Schreck K."/>
            <person name="Herbold C.W."/>
            <person name="Daims H."/>
            <person name="Wagner M."/>
            <person name="Pester M."/>
            <person name="Loy A."/>
        </authorList>
    </citation>
    <scope>NUCLEOTIDE SEQUENCE [LARGE SCALE GENOMIC DNA]</scope>
    <source>
        <strain evidence="2">26-4b1</strain>
    </source>
</reference>
<dbReference type="PANTHER" id="PTHR43293">
    <property type="entry name" value="ACETATE COA-TRANSFERASE YDIF"/>
    <property type="match status" value="1"/>
</dbReference>
<dbReference type="PANTHER" id="PTHR43293:SF2">
    <property type="entry name" value="MALONATE DECARBOXYLASE ALPHA SUBUNIT"/>
    <property type="match status" value="1"/>
</dbReference>
<dbReference type="InterPro" id="IPR037171">
    <property type="entry name" value="NagB/RpiA_transferase-like"/>
</dbReference>